<gene>
    <name evidence="3" type="primary">RvY_02429</name>
    <name evidence="3" type="synonym">RvY_02429.1</name>
    <name evidence="3" type="ORF">RvY_02429-1</name>
</gene>
<name>A0A1D1URR4_RAMVA</name>
<accession>A0A1D1URR4</accession>
<evidence type="ECO:0000256" key="1">
    <source>
        <dbReference type="SAM" id="MobiDB-lite"/>
    </source>
</evidence>
<evidence type="ECO:0000259" key="2">
    <source>
        <dbReference type="Pfam" id="PF11717"/>
    </source>
</evidence>
<dbReference type="SUPFAM" id="SSF54160">
    <property type="entry name" value="Chromo domain-like"/>
    <property type="match status" value="1"/>
</dbReference>
<feature type="compositionally biased region" description="Polar residues" evidence="1">
    <location>
        <begin position="55"/>
        <end position="64"/>
    </location>
</feature>
<feature type="region of interest" description="Disordered" evidence="1">
    <location>
        <begin position="34"/>
        <end position="66"/>
    </location>
</feature>
<feature type="domain" description="Tudor-knot" evidence="2">
    <location>
        <begin position="87"/>
        <end position="143"/>
    </location>
</feature>
<evidence type="ECO:0000313" key="3">
    <source>
        <dbReference type="EMBL" id="GAU89937.1"/>
    </source>
</evidence>
<dbReference type="Pfam" id="PF11717">
    <property type="entry name" value="Tudor-knot"/>
    <property type="match status" value="1"/>
</dbReference>
<proteinExistence type="predicted"/>
<dbReference type="Proteomes" id="UP000186922">
    <property type="component" value="Unassembled WGS sequence"/>
</dbReference>
<evidence type="ECO:0000313" key="4">
    <source>
        <dbReference type="Proteomes" id="UP000186922"/>
    </source>
</evidence>
<comment type="caution">
    <text evidence="3">The sequence shown here is derived from an EMBL/GenBank/DDBJ whole genome shotgun (WGS) entry which is preliminary data.</text>
</comment>
<dbReference type="InterPro" id="IPR025995">
    <property type="entry name" value="Tudor-knot"/>
</dbReference>
<reference evidence="3 4" key="1">
    <citation type="journal article" date="2016" name="Nat. Commun.">
        <title>Extremotolerant tardigrade genome and improved radiotolerance of human cultured cells by tardigrade-unique protein.</title>
        <authorList>
            <person name="Hashimoto T."/>
            <person name="Horikawa D.D."/>
            <person name="Saito Y."/>
            <person name="Kuwahara H."/>
            <person name="Kozuka-Hata H."/>
            <person name="Shin-I T."/>
            <person name="Minakuchi Y."/>
            <person name="Ohishi K."/>
            <person name="Motoyama A."/>
            <person name="Aizu T."/>
            <person name="Enomoto A."/>
            <person name="Kondo K."/>
            <person name="Tanaka S."/>
            <person name="Hara Y."/>
            <person name="Koshikawa S."/>
            <person name="Sagara H."/>
            <person name="Miura T."/>
            <person name="Yokobori S."/>
            <person name="Miyagawa K."/>
            <person name="Suzuki Y."/>
            <person name="Kubo T."/>
            <person name="Oyama M."/>
            <person name="Kohara Y."/>
            <person name="Fujiyama A."/>
            <person name="Arakawa K."/>
            <person name="Katayama T."/>
            <person name="Toyoda A."/>
            <person name="Kunieda T."/>
        </authorList>
    </citation>
    <scope>NUCLEOTIDE SEQUENCE [LARGE SCALE GENOMIC DNA]</scope>
    <source>
        <strain evidence="3 4">YOKOZUNA-1</strain>
    </source>
</reference>
<dbReference type="AlphaFoldDB" id="A0A1D1URR4"/>
<sequence>MLTSSHLQLLVLQKPSSALVLLLEAFSDRTGRTMGNASTSDAASDDVIPPPTMTIDPTSSTPNRNMKKRELDDDTVLGLEDFIKQFNIGDDVWVINRGQFHKAKIILIEADKYLGAQATSLPIYRIHHPGWGKRYDEWMFSDSVMLQNAENDAKPPGVNDVHRERMLDDHRDDKRVGEVERHVELHV</sequence>
<organism evidence="3 4">
    <name type="scientific">Ramazzottius varieornatus</name>
    <name type="common">Water bear</name>
    <name type="synonym">Tardigrade</name>
    <dbReference type="NCBI Taxonomy" id="947166"/>
    <lineage>
        <taxon>Eukaryota</taxon>
        <taxon>Metazoa</taxon>
        <taxon>Ecdysozoa</taxon>
        <taxon>Tardigrada</taxon>
        <taxon>Eutardigrada</taxon>
        <taxon>Parachela</taxon>
        <taxon>Hypsibioidea</taxon>
        <taxon>Ramazzottiidae</taxon>
        <taxon>Ramazzottius</taxon>
    </lineage>
</organism>
<dbReference type="EMBL" id="BDGG01000001">
    <property type="protein sequence ID" value="GAU89937.1"/>
    <property type="molecule type" value="Genomic_DNA"/>
</dbReference>
<dbReference type="Gene3D" id="2.30.30.140">
    <property type="match status" value="1"/>
</dbReference>
<protein>
    <recommendedName>
        <fullName evidence="2">Tudor-knot domain-containing protein</fullName>
    </recommendedName>
</protein>
<dbReference type="InterPro" id="IPR016197">
    <property type="entry name" value="Chromo-like_dom_sf"/>
</dbReference>
<keyword evidence="4" id="KW-1185">Reference proteome</keyword>